<evidence type="ECO:0000256" key="1">
    <source>
        <dbReference type="SAM" id="Phobius"/>
    </source>
</evidence>
<keyword evidence="1" id="KW-1133">Transmembrane helix</keyword>
<dbReference type="Proteomes" id="UP000177281">
    <property type="component" value="Unassembled WGS sequence"/>
</dbReference>
<feature type="transmembrane region" description="Helical" evidence="1">
    <location>
        <begin position="50"/>
        <end position="73"/>
    </location>
</feature>
<feature type="transmembrane region" description="Helical" evidence="1">
    <location>
        <begin position="130"/>
        <end position="157"/>
    </location>
</feature>
<reference evidence="2 3" key="1">
    <citation type="journal article" date="2016" name="Nat. Commun.">
        <title>Thousands of microbial genomes shed light on interconnected biogeochemical processes in an aquifer system.</title>
        <authorList>
            <person name="Anantharaman K."/>
            <person name="Brown C.T."/>
            <person name="Hug L.A."/>
            <person name="Sharon I."/>
            <person name="Castelle C.J."/>
            <person name="Probst A.J."/>
            <person name="Thomas B.C."/>
            <person name="Singh A."/>
            <person name="Wilkins M.J."/>
            <person name="Karaoz U."/>
            <person name="Brodie E.L."/>
            <person name="Williams K.H."/>
            <person name="Hubbard S.S."/>
            <person name="Banfield J.F."/>
        </authorList>
    </citation>
    <scope>NUCLEOTIDE SEQUENCE [LARGE SCALE GENOMIC DNA]</scope>
</reference>
<accession>A0A1F5Q5Z8</accession>
<name>A0A1F5Q5Z8_9BACT</name>
<evidence type="ECO:0000313" key="3">
    <source>
        <dbReference type="Proteomes" id="UP000177281"/>
    </source>
</evidence>
<evidence type="ECO:0008006" key="4">
    <source>
        <dbReference type="Google" id="ProtNLM"/>
    </source>
</evidence>
<evidence type="ECO:0000313" key="2">
    <source>
        <dbReference type="EMBL" id="OGE97372.1"/>
    </source>
</evidence>
<feature type="transmembrane region" description="Helical" evidence="1">
    <location>
        <begin position="85"/>
        <end position="110"/>
    </location>
</feature>
<protein>
    <recommendedName>
        <fullName evidence="4">DUF456 domain-containing protein</fullName>
    </recommendedName>
</protein>
<dbReference type="AlphaFoldDB" id="A0A1F5Q5Z8"/>
<dbReference type="InterPro" id="IPR007403">
    <property type="entry name" value="DUF456"/>
</dbReference>
<organism evidence="2 3">
    <name type="scientific">Candidatus Doudnabacteria bacterium RIFCSPLOWO2_01_FULL_44_21</name>
    <dbReference type="NCBI Taxonomy" id="1817841"/>
    <lineage>
        <taxon>Bacteria</taxon>
        <taxon>Candidatus Doudnaibacteriota</taxon>
    </lineage>
</organism>
<comment type="caution">
    <text evidence="2">The sequence shown here is derived from an EMBL/GenBank/DDBJ whole genome shotgun (WGS) entry which is preliminary data.</text>
</comment>
<proteinExistence type="predicted"/>
<dbReference type="PANTHER" id="PTHR39165">
    <property type="entry name" value="IG HYPOTHETICAL 17883"/>
    <property type="match status" value="1"/>
</dbReference>
<dbReference type="Pfam" id="PF04306">
    <property type="entry name" value="DUF456"/>
    <property type="match status" value="1"/>
</dbReference>
<keyword evidence="1" id="KW-0812">Transmembrane</keyword>
<dbReference type="STRING" id="1817841.A3B10_02140"/>
<keyword evidence="1" id="KW-0472">Membrane</keyword>
<dbReference type="PANTHER" id="PTHR39165:SF1">
    <property type="entry name" value="DUF456 DOMAIN-CONTAINING PROTEIN"/>
    <property type="match status" value="1"/>
</dbReference>
<sequence>MNEIILILISSFLILVGLVGTILPFLPGPPLSLAGLILYGWFTKFETVSILAVVIFSILTLFTFLFDIFAPALAAKGYRSSKYGAWGAVIGVLLGIVVLGPIGAFLGPFLGAFVGEFIAQRNHQVALRAAWGAFVGILIGTIFKLTITLAMLGYFIIKIIT</sequence>
<gene>
    <name evidence="2" type="ORF">A3B10_02140</name>
</gene>
<dbReference type="EMBL" id="MFFB01000001">
    <property type="protein sequence ID" value="OGE97372.1"/>
    <property type="molecule type" value="Genomic_DNA"/>
</dbReference>